<dbReference type="NCBIfam" id="TIGR00685">
    <property type="entry name" value="T6PP"/>
    <property type="match status" value="1"/>
</dbReference>
<dbReference type="FunFam" id="3.40.50.2000:FF:000010">
    <property type="entry name" value="Alpha,alpha-trehalose-phosphate synthase"/>
    <property type="match status" value="1"/>
</dbReference>
<dbReference type="SUPFAM" id="SSF53756">
    <property type="entry name" value="UDP-Glycosyltransferase/glycogen phosphorylase"/>
    <property type="match status" value="1"/>
</dbReference>
<dbReference type="InterPro" id="IPR001830">
    <property type="entry name" value="Glyco_trans_20"/>
</dbReference>
<dbReference type="SUPFAM" id="SSF56784">
    <property type="entry name" value="HAD-like"/>
    <property type="match status" value="1"/>
</dbReference>
<evidence type="ECO:0000313" key="5">
    <source>
        <dbReference type="EMBL" id="KAG2583733.1"/>
    </source>
</evidence>
<evidence type="ECO:0000256" key="4">
    <source>
        <dbReference type="ARBA" id="ARBA00022679"/>
    </source>
</evidence>
<dbReference type="CDD" id="cd03788">
    <property type="entry name" value="GT20_TPS"/>
    <property type="match status" value="1"/>
</dbReference>
<dbReference type="InterPro" id="IPR023214">
    <property type="entry name" value="HAD_sf"/>
</dbReference>
<evidence type="ECO:0000256" key="1">
    <source>
        <dbReference type="ARBA" id="ARBA00005409"/>
    </source>
</evidence>
<dbReference type="GO" id="GO:0005829">
    <property type="term" value="C:cytosol"/>
    <property type="evidence" value="ECO:0007669"/>
    <property type="project" value="TreeGrafter"/>
</dbReference>
<dbReference type="Gene3D" id="3.40.50.2000">
    <property type="entry name" value="Glycogen Phosphorylase B"/>
    <property type="match status" value="2"/>
</dbReference>
<name>A0A8T0RFX9_PANVG</name>
<dbReference type="Proteomes" id="UP000823388">
    <property type="component" value="Chromosome 6K"/>
</dbReference>
<dbReference type="InterPro" id="IPR036412">
    <property type="entry name" value="HAD-like_sf"/>
</dbReference>
<dbReference type="GO" id="GO:0016757">
    <property type="term" value="F:glycosyltransferase activity"/>
    <property type="evidence" value="ECO:0007669"/>
    <property type="project" value="UniProtKB-KW"/>
</dbReference>
<dbReference type="Pfam" id="PF00982">
    <property type="entry name" value="Glyco_transf_20"/>
    <property type="match status" value="1"/>
</dbReference>
<dbReference type="InterPro" id="IPR003337">
    <property type="entry name" value="Trehalose_PPase"/>
</dbReference>
<dbReference type="PANTHER" id="PTHR10788">
    <property type="entry name" value="TREHALOSE-6-PHOSPHATE SYNTHASE"/>
    <property type="match status" value="1"/>
</dbReference>
<dbReference type="FunFam" id="3.40.50.1000:FF:000052">
    <property type="entry name" value="Alpha,alpha-trehalose-phosphate synthase [UDP-forming] 6"/>
    <property type="match status" value="1"/>
</dbReference>
<protein>
    <recommendedName>
        <fullName evidence="7">Trehalose-phosphatase</fullName>
    </recommendedName>
</protein>
<dbReference type="GO" id="GO:0004805">
    <property type="term" value="F:trehalose-phosphatase activity"/>
    <property type="evidence" value="ECO:0007669"/>
    <property type="project" value="TreeGrafter"/>
</dbReference>
<keyword evidence="4" id="KW-0808">Transferase</keyword>
<dbReference type="InterPro" id="IPR006379">
    <property type="entry name" value="HAD-SF_hydro_IIB"/>
</dbReference>
<comment type="similarity">
    <text evidence="2">In the C-terminal section; belongs to the trehalose phosphatase family.</text>
</comment>
<dbReference type="PANTHER" id="PTHR10788:SF24">
    <property type="entry name" value="TREHALOSE 6-PHOSPHATE PHOSPHATASE"/>
    <property type="match status" value="1"/>
</dbReference>
<dbReference type="Gene3D" id="3.40.50.1000">
    <property type="entry name" value="HAD superfamily/HAD-like"/>
    <property type="match status" value="2"/>
</dbReference>
<evidence type="ECO:0000313" key="6">
    <source>
        <dbReference type="Proteomes" id="UP000823388"/>
    </source>
</evidence>
<keyword evidence="3" id="KW-0328">Glycosyltransferase</keyword>
<reference evidence="5" key="1">
    <citation type="submission" date="2020-05" db="EMBL/GenBank/DDBJ databases">
        <title>WGS assembly of Panicum virgatum.</title>
        <authorList>
            <person name="Lovell J.T."/>
            <person name="Jenkins J."/>
            <person name="Shu S."/>
            <person name="Juenger T.E."/>
            <person name="Schmutz J."/>
        </authorList>
    </citation>
    <scope>NUCLEOTIDE SEQUENCE</scope>
    <source>
        <strain evidence="5">AP13</strain>
    </source>
</reference>
<sequence>MLHYLLPVAPSSGGGLRFNEELYGAYLDANSQFADRVFDLLNTDEDLLFIHGYQLWPLPTILRHRSPRARIGFFLHSPFPALEVFGAIPVREDLLRALLNADLVGFHTYNYARHFLSSCSSLLGIANQCYGGCTTIDYFGRAVLVKILSIGIDMGHLREVLASPEAAATAQDITTKYGGRQLLLAWGGADLFMGSGVSLLAMEKLLESRTELRGQAVLVQINDPRRIPGREMDAVRAEVLEIRDRINARFGEPGYSPIVIIDGPLSVYEMVAYFTSAGICIITAGRDGPSRIPFIYTLCREEGPLAIGLPDAPRESAIVMSEFVGCLPSLFGAILVKQWTVDGVAEAISSALMLSGSTRRMHQEKRFKYVESHDTTYWAWSLDQDLRRATMGHASMNILSVGLHMNFRVVIPRPNCKKLLPVHISPSYQRASRRLILLDYEGTLMQQEVNTRPGAPSQELIHTLNQLCSDPKNTVFVVSGRRSCDLAIWFEACEKLGISAQFGYCTRRRRNSLWKLANSMVPFHSKRLVGDVMKHYTNATDGSYIEFQAKAVIWRYEEVDPEFGLCQAKALQDHLQNMLEDEAVYVKSGYRAVEVVPQVLSKGAAVQGLIENIMADGITPDFILCIGDDEFDRDMFEAVSSPRSNPLFLDAAEIFACTVGNRPCLAEYYLEDAADVETMLQGLTEL</sequence>
<organism evidence="5 6">
    <name type="scientific">Panicum virgatum</name>
    <name type="common">Blackwell switchgrass</name>
    <dbReference type="NCBI Taxonomy" id="38727"/>
    <lineage>
        <taxon>Eukaryota</taxon>
        <taxon>Viridiplantae</taxon>
        <taxon>Streptophyta</taxon>
        <taxon>Embryophyta</taxon>
        <taxon>Tracheophyta</taxon>
        <taxon>Spermatophyta</taxon>
        <taxon>Magnoliopsida</taxon>
        <taxon>Liliopsida</taxon>
        <taxon>Poales</taxon>
        <taxon>Poaceae</taxon>
        <taxon>PACMAD clade</taxon>
        <taxon>Panicoideae</taxon>
        <taxon>Panicodae</taxon>
        <taxon>Paniceae</taxon>
        <taxon>Panicinae</taxon>
        <taxon>Panicum</taxon>
        <taxon>Panicum sect. Hiantes</taxon>
    </lineage>
</organism>
<gene>
    <name evidence="5" type="ORF">PVAP13_6KG237100</name>
</gene>
<dbReference type="NCBIfam" id="TIGR01484">
    <property type="entry name" value="HAD-SF-IIB"/>
    <property type="match status" value="1"/>
</dbReference>
<evidence type="ECO:0000256" key="2">
    <source>
        <dbReference type="ARBA" id="ARBA00006330"/>
    </source>
</evidence>
<dbReference type="Pfam" id="PF02358">
    <property type="entry name" value="Trehalose_PPase"/>
    <property type="match status" value="1"/>
</dbReference>
<comment type="caution">
    <text evidence="5">The sequence shown here is derived from an EMBL/GenBank/DDBJ whole genome shotgun (WGS) entry which is preliminary data.</text>
</comment>
<accession>A0A8T0RFX9</accession>
<dbReference type="EMBL" id="CM029047">
    <property type="protein sequence ID" value="KAG2583733.1"/>
    <property type="molecule type" value="Genomic_DNA"/>
</dbReference>
<dbReference type="GO" id="GO:0005992">
    <property type="term" value="P:trehalose biosynthetic process"/>
    <property type="evidence" value="ECO:0007669"/>
    <property type="project" value="InterPro"/>
</dbReference>
<keyword evidence="6" id="KW-1185">Reference proteome</keyword>
<proteinExistence type="inferred from homology"/>
<dbReference type="AlphaFoldDB" id="A0A8T0RFX9"/>
<evidence type="ECO:0000256" key="3">
    <source>
        <dbReference type="ARBA" id="ARBA00022676"/>
    </source>
</evidence>
<comment type="similarity">
    <text evidence="1">In the N-terminal section; belongs to the glycosyltransferase 20 family.</text>
</comment>
<evidence type="ECO:0008006" key="7">
    <source>
        <dbReference type="Google" id="ProtNLM"/>
    </source>
</evidence>